<dbReference type="Proteomes" id="UP000812982">
    <property type="component" value="Unassembled WGS sequence"/>
</dbReference>
<organism evidence="2 3">
    <name type="scientific">[Mycobacterium] fortunisiensis</name>
    <dbReference type="NCBI Taxonomy" id="2600579"/>
    <lineage>
        <taxon>Bacteria</taxon>
        <taxon>Bacillati</taxon>
        <taxon>Actinomycetota</taxon>
        <taxon>Actinomycetes</taxon>
        <taxon>Mycobacteriales</taxon>
        <taxon>Mycobacteriaceae</taxon>
        <taxon>Mycolicibacterium</taxon>
    </lineage>
</organism>
<keyword evidence="1" id="KW-0812">Transmembrane</keyword>
<proteinExistence type="predicted"/>
<name>A0ABS6KJ48_9MYCO</name>
<dbReference type="RefSeq" id="WP_217155649.1">
    <property type="nucleotide sequence ID" value="NZ_VOMB01000010.1"/>
</dbReference>
<dbReference type="Pfam" id="PF08592">
    <property type="entry name" value="Anthrone_oxy"/>
    <property type="match status" value="1"/>
</dbReference>
<feature type="transmembrane region" description="Helical" evidence="1">
    <location>
        <begin position="6"/>
        <end position="28"/>
    </location>
</feature>
<comment type="caution">
    <text evidence="2">The sequence shown here is derived from an EMBL/GenBank/DDBJ whole genome shotgun (WGS) entry which is preliminary data.</text>
</comment>
<gene>
    <name evidence="2" type="ORF">FR943_07160</name>
</gene>
<dbReference type="InterPro" id="IPR013901">
    <property type="entry name" value="Anthrone_oxy"/>
</dbReference>
<sequence length="152" mass="15918">MEQVVQILAVIVVGPLLGVEFGVAAFTNPILQRLPEAAYWQARGAGGRILGTAMPFWYLGSAGLVAAAAVWNRGPLLIAAVVLMGLIVLLSVTVLVPINNRVAAAVGAPGAGGVAEDAEHFHELARRWDRLHWVRVGLLAAAFVLVVLAGAR</sequence>
<feature type="transmembrane region" description="Helical" evidence="1">
    <location>
        <begin position="49"/>
        <end position="71"/>
    </location>
</feature>
<reference evidence="2 3" key="1">
    <citation type="journal article" date="2021" name="Sci. Rep.">
        <title>Phenotypic and genomic hallmarks of a novel, potentially pathogenic rapidly growing Mycobacterium species related to the Mycobacterium fortuitum complex.</title>
        <authorList>
            <person name="Gharbi R."/>
            <person name="Khanna V."/>
            <person name="Frigui W."/>
            <person name="Mhenni B."/>
            <person name="Brosch R."/>
            <person name="Mardassi H."/>
        </authorList>
    </citation>
    <scope>NUCLEOTIDE SEQUENCE [LARGE SCALE GENOMIC DNA]</scope>
    <source>
        <strain evidence="2 3">TNTM28</strain>
    </source>
</reference>
<evidence type="ECO:0000313" key="2">
    <source>
        <dbReference type="EMBL" id="MBU9763616.1"/>
    </source>
</evidence>
<feature type="transmembrane region" description="Helical" evidence="1">
    <location>
        <begin position="133"/>
        <end position="151"/>
    </location>
</feature>
<accession>A0ABS6KJ48</accession>
<keyword evidence="3" id="KW-1185">Reference proteome</keyword>
<dbReference type="EMBL" id="VOMB01000010">
    <property type="protein sequence ID" value="MBU9763616.1"/>
    <property type="molecule type" value="Genomic_DNA"/>
</dbReference>
<protein>
    <submittedName>
        <fullName evidence="2">DUF1772 domain-containing protein</fullName>
    </submittedName>
</protein>
<feature type="transmembrane region" description="Helical" evidence="1">
    <location>
        <begin position="77"/>
        <end position="98"/>
    </location>
</feature>
<keyword evidence="1" id="KW-1133">Transmembrane helix</keyword>
<keyword evidence="1" id="KW-0472">Membrane</keyword>
<evidence type="ECO:0000256" key="1">
    <source>
        <dbReference type="SAM" id="Phobius"/>
    </source>
</evidence>
<evidence type="ECO:0000313" key="3">
    <source>
        <dbReference type="Proteomes" id="UP000812982"/>
    </source>
</evidence>